<comment type="caution">
    <text evidence="1">The sequence shown here is derived from an EMBL/GenBank/DDBJ whole genome shotgun (WGS) entry which is preliminary data.</text>
</comment>
<gene>
    <name evidence="1" type="ORF">P857_860</name>
</gene>
<evidence type="ECO:0000313" key="2">
    <source>
        <dbReference type="Proteomes" id="UP000018951"/>
    </source>
</evidence>
<reference evidence="1 2" key="1">
    <citation type="journal article" date="2013" name="PLoS ONE">
        <title>Bacterial endosymbiosis in a chordate host: long-term co-evolution and conservation of secondary metabolism.</title>
        <authorList>
            <person name="Kwan J.C."/>
            <person name="Schmidt E.W."/>
        </authorList>
    </citation>
    <scope>NUCLEOTIDE SEQUENCE [LARGE SCALE GENOMIC DNA]</scope>
    <source>
        <strain evidence="2">L6</strain>
    </source>
</reference>
<keyword evidence="2" id="KW-1185">Reference proteome</keyword>
<dbReference type="Proteomes" id="UP000018951">
    <property type="component" value="Unassembled WGS sequence"/>
</dbReference>
<protein>
    <submittedName>
        <fullName evidence="1">Uncharacterized protein</fullName>
    </submittedName>
</protein>
<accession>W2V0D0</accession>
<evidence type="ECO:0000313" key="1">
    <source>
        <dbReference type="EMBL" id="ETO91689.1"/>
    </source>
</evidence>
<proteinExistence type="predicted"/>
<name>W2V0D0_9RICK</name>
<dbReference type="AlphaFoldDB" id="W2V0D0"/>
<sequence length="103" mass="11716">MMSIKINQKTMGQMAIDDKCRDKLKSLLPVGRKNNSVLAGVEFTNLETPGGIYLRNNGIHTRYNTWFKKGHLDKKIEIKITPIVDASIVKVHQDALRKLVKKI</sequence>
<organism evidence="1 2">
    <name type="scientific">Candidatus Xenolissoclinum pacificiensis L6</name>
    <dbReference type="NCBI Taxonomy" id="1401685"/>
    <lineage>
        <taxon>Bacteria</taxon>
        <taxon>Pseudomonadati</taxon>
        <taxon>Pseudomonadota</taxon>
        <taxon>Alphaproteobacteria</taxon>
        <taxon>Rickettsiales</taxon>
        <taxon>Anaplasmataceae</taxon>
        <taxon>Candidatus Xenolissoclinum</taxon>
    </lineage>
</organism>
<dbReference type="EMBL" id="AXCJ01000001">
    <property type="protein sequence ID" value="ETO91689.1"/>
    <property type="molecule type" value="Genomic_DNA"/>
</dbReference>